<gene>
    <name evidence="5" type="ORF">GCM10010862_36600</name>
</gene>
<name>A0ABQ5W9U1_9HYPH</name>
<dbReference type="PRINTS" id="PR00035">
    <property type="entry name" value="HTHGNTR"/>
</dbReference>
<dbReference type="Gene3D" id="1.10.10.10">
    <property type="entry name" value="Winged helix-like DNA-binding domain superfamily/Winged helix DNA-binding domain"/>
    <property type="match status" value="1"/>
</dbReference>
<reference evidence="6" key="1">
    <citation type="journal article" date="2019" name="Int. J. Syst. Evol. Microbiol.">
        <title>The Global Catalogue of Microorganisms (GCM) 10K type strain sequencing project: providing services to taxonomists for standard genome sequencing and annotation.</title>
        <authorList>
            <consortium name="The Broad Institute Genomics Platform"/>
            <consortium name="The Broad Institute Genome Sequencing Center for Infectious Disease"/>
            <person name="Wu L."/>
            <person name="Ma J."/>
        </authorList>
    </citation>
    <scope>NUCLEOTIDE SEQUENCE [LARGE SCALE GENOMIC DNA]</scope>
    <source>
        <strain evidence="6">NBRC 112416</strain>
    </source>
</reference>
<proteinExistence type="predicted"/>
<feature type="domain" description="HTH gntR-type" evidence="4">
    <location>
        <begin position="10"/>
        <end position="78"/>
    </location>
</feature>
<dbReference type="CDD" id="cd07377">
    <property type="entry name" value="WHTH_GntR"/>
    <property type="match status" value="1"/>
</dbReference>
<dbReference type="InterPro" id="IPR036388">
    <property type="entry name" value="WH-like_DNA-bd_sf"/>
</dbReference>
<dbReference type="EMBL" id="BSNS01000020">
    <property type="protein sequence ID" value="GLQ56401.1"/>
    <property type="molecule type" value="Genomic_DNA"/>
</dbReference>
<dbReference type="InterPro" id="IPR008920">
    <property type="entry name" value="TF_FadR/GntR_C"/>
</dbReference>
<dbReference type="SMART" id="SM00345">
    <property type="entry name" value="HTH_GNTR"/>
    <property type="match status" value="1"/>
</dbReference>
<accession>A0ABQ5W9U1</accession>
<dbReference type="RefSeq" id="WP_284341812.1">
    <property type="nucleotide sequence ID" value="NZ_BSNS01000020.1"/>
</dbReference>
<keyword evidence="3" id="KW-0804">Transcription</keyword>
<dbReference type="SMART" id="SM00895">
    <property type="entry name" value="FCD"/>
    <property type="match status" value="1"/>
</dbReference>
<keyword evidence="6" id="KW-1185">Reference proteome</keyword>
<evidence type="ECO:0000259" key="4">
    <source>
        <dbReference type="PROSITE" id="PS50949"/>
    </source>
</evidence>
<comment type="caution">
    <text evidence="5">The sequence shown here is derived from an EMBL/GenBank/DDBJ whole genome shotgun (WGS) entry which is preliminary data.</text>
</comment>
<dbReference type="InterPro" id="IPR036390">
    <property type="entry name" value="WH_DNA-bd_sf"/>
</dbReference>
<dbReference type="SUPFAM" id="SSF48008">
    <property type="entry name" value="GntR ligand-binding domain-like"/>
    <property type="match status" value="1"/>
</dbReference>
<dbReference type="InterPro" id="IPR011711">
    <property type="entry name" value="GntR_C"/>
</dbReference>
<dbReference type="Gene3D" id="1.20.120.530">
    <property type="entry name" value="GntR ligand-binding domain-like"/>
    <property type="match status" value="1"/>
</dbReference>
<evidence type="ECO:0000256" key="2">
    <source>
        <dbReference type="ARBA" id="ARBA00023125"/>
    </source>
</evidence>
<dbReference type="Pfam" id="PF00392">
    <property type="entry name" value="GntR"/>
    <property type="match status" value="1"/>
</dbReference>
<dbReference type="PANTHER" id="PTHR43537">
    <property type="entry name" value="TRANSCRIPTIONAL REGULATOR, GNTR FAMILY"/>
    <property type="match status" value="1"/>
</dbReference>
<dbReference type="PROSITE" id="PS50949">
    <property type="entry name" value="HTH_GNTR"/>
    <property type="match status" value="1"/>
</dbReference>
<keyword evidence="2" id="KW-0238">DNA-binding</keyword>
<dbReference type="PANTHER" id="PTHR43537:SF5">
    <property type="entry name" value="UXU OPERON TRANSCRIPTIONAL REGULATOR"/>
    <property type="match status" value="1"/>
</dbReference>
<evidence type="ECO:0000313" key="6">
    <source>
        <dbReference type="Proteomes" id="UP001156691"/>
    </source>
</evidence>
<evidence type="ECO:0000256" key="1">
    <source>
        <dbReference type="ARBA" id="ARBA00023015"/>
    </source>
</evidence>
<organism evidence="5 6">
    <name type="scientific">Devosia nitrariae</name>
    <dbReference type="NCBI Taxonomy" id="2071872"/>
    <lineage>
        <taxon>Bacteria</taxon>
        <taxon>Pseudomonadati</taxon>
        <taxon>Pseudomonadota</taxon>
        <taxon>Alphaproteobacteria</taxon>
        <taxon>Hyphomicrobiales</taxon>
        <taxon>Devosiaceae</taxon>
        <taxon>Devosia</taxon>
    </lineage>
</organism>
<protein>
    <submittedName>
        <fullName evidence="5">GntR family transcriptional regulator</fullName>
    </submittedName>
</protein>
<dbReference type="InterPro" id="IPR000524">
    <property type="entry name" value="Tscrpt_reg_HTH_GntR"/>
</dbReference>
<keyword evidence="1" id="KW-0805">Transcription regulation</keyword>
<evidence type="ECO:0000256" key="3">
    <source>
        <dbReference type="ARBA" id="ARBA00023163"/>
    </source>
</evidence>
<evidence type="ECO:0000313" key="5">
    <source>
        <dbReference type="EMBL" id="GLQ56401.1"/>
    </source>
</evidence>
<dbReference type="Pfam" id="PF07729">
    <property type="entry name" value="FCD"/>
    <property type="match status" value="1"/>
</dbReference>
<dbReference type="SUPFAM" id="SSF46785">
    <property type="entry name" value="Winged helix' DNA-binding domain"/>
    <property type="match status" value="1"/>
</dbReference>
<dbReference type="Proteomes" id="UP001156691">
    <property type="component" value="Unassembled WGS sequence"/>
</dbReference>
<sequence>MERTAARRRPRLAQNVVDDLRRQIESGVLPAGAQLPTEPQLEARFEVSRTVVREAITELRAAGLVAPIQGKGIFVTEPSVTAAAPLTPVEIQNIPQTLEMLEFRIAIEAEAAAIAAYRRSALQEEAIRSANQEMARWIELGQPTVEADFAFHMSVATATNNRYFVDSLARFGPRAIPRSQFPTLPGANDKQYLLGVLEEHDRILEAIADQDAEGARLAMRKHLTGSQKRYRRLAR</sequence>